<dbReference type="SUPFAM" id="SSF46894">
    <property type="entry name" value="C-terminal effector domain of the bipartite response regulators"/>
    <property type="match status" value="1"/>
</dbReference>
<gene>
    <name evidence="2" type="ORF">KOR34_01050</name>
</gene>
<comment type="caution">
    <text evidence="2">The sequence shown here is derived from an EMBL/GenBank/DDBJ whole genome shotgun (WGS) entry which is preliminary data.</text>
</comment>
<sequence length="138" mass="15766">MSLPIIKTLAAAKKHQQLRRQREQRSRFGLRRQGKRGVLAEVPIDLPARGVDPADAVAQAESTERRRSLFEALLNEHTTCPDRQRRLTRRLRHGETSRAIAADEGTRESTLRSQVRRARIALGIHDSCQEQPCRARDK</sequence>
<accession>A0A5C5VB77</accession>
<dbReference type="RefSeq" id="WP_146561217.1">
    <property type="nucleotide sequence ID" value="NZ_SIHJ01000001.1"/>
</dbReference>
<proteinExistence type="predicted"/>
<feature type="region of interest" description="Disordered" evidence="1">
    <location>
        <begin position="92"/>
        <end position="112"/>
    </location>
</feature>
<dbReference type="GO" id="GO:0003677">
    <property type="term" value="F:DNA binding"/>
    <property type="evidence" value="ECO:0007669"/>
    <property type="project" value="InterPro"/>
</dbReference>
<dbReference type="GO" id="GO:0006355">
    <property type="term" value="P:regulation of DNA-templated transcription"/>
    <property type="evidence" value="ECO:0007669"/>
    <property type="project" value="InterPro"/>
</dbReference>
<name>A0A5C5VB77_9BACT</name>
<reference evidence="2 3" key="1">
    <citation type="submission" date="2019-02" db="EMBL/GenBank/DDBJ databases">
        <title>Deep-cultivation of Planctomycetes and their phenomic and genomic characterization uncovers novel biology.</title>
        <authorList>
            <person name="Wiegand S."/>
            <person name="Jogler M."/>
            <person name="Boedeker C."/>
            <person name="Pinto D."/>
            <person name="Vollmers J."/>
            <person name="Rivas-Marin E."/>
            <person name="Kohn T."/>
            <person name="Peeters S.H."/>
            <person name="Heuer A."/>
            <person name="Rast P."/>
            <person name="Oberbeckmann S."/>
            <person name="Bunk B."/>
            <person name="Jeske O."/>
            <person name="Meyerdierks A."/>
            <person name="Storesund J.E."/>
            <person name="Kallscheuer N."/>
            <person name="Luecker S."/>
            <person name="Lage O.M."/>
            <person name="Pohl T."/>
            <person name="Merkel B.J."/>
            <person name="Hornburger P."/>
            <person name="Mueller R.-W."/>
            <person name="Bruemmer F."/>
            <person name="Labrenz M."/>
            <person name="Spormann A.M."/>
            <person name="Op Den Camp H."/>
            <person name="Overmann J."/>
            <person name="Amann R."/>
            <person name="Jetten M.S.M."/>
            <person name="Mascher T."/>
            <person name="Medema M.H."/>
            <person name="Devos D.P."/>
            <person name="Kaster A.-K."/>
            <person name="Ovreas L."/>
            <person name="Rohde M."/>
            <person name="Galperin M.Y."/>
            <person name="Jogler C."/>
        </authorList>
    </citation>
    <scope>NUCLEOTIDE SEQUENCE [LARGE SCALE GENOMIC DNA]</scope>
    <source>
        <strain evidence="2 3">KOR34</strain>
    </source>
</reference>
<dbReference type="AlphaFoldDB" id="A0A5C5VB77"/>
<dbReference type="Proteomes" id="UP000316714">
    <property type="component" value="Unassembled WGS sequence"/>
</dbReference>
<protein>
    <recommendedName>
        <fullName evidence="4">Sigma-70, region 4</fullName>
    </recommendedName>
</protein>
<dbReference type="EMBL" id="SIHJ01000001">
    <property type="protein sequence ID" value="TWT35217.1"/>
    <property type="molecule type" value="Genomic_DNA"/>
</dbReference>
<dbReference type="InterPro" id="IPR016032">
    <property type="entry name" value="Sig_transdc_resp-reg_C-effctor"/>
</dbReference>
<feature type="region of interest" description="Disordered" evidence="1">
    <location>
        <begin position="14"/>
        <end position="34"/>
    </location>
</feature>
<evidence type="ECO:0000256" key="1">
    <source>
        <dbReference type="SAM" id="MobiDB-lite"/>
    </source>
</evidence>
<keyword evidence="3" id="KW-1185">Reference proteome</keyword>
<evidence type="ECO:0000313" key="2">
    <source>
        <dbReference type="EMBL" id="TWT35217.1"/>
    </source>
</evidence>
<evidence type="ECO:0000313" key="3">
    <source>
        <dbReference type="Proteomes" id="UP000316714"/>
    </source>
</evidence>
<evidence type="ECO:0008006" key="4">
    <source>
        <dbReference type="Google" id="ProtNLM"/>
    </source>
</evidence>
<organism evidence="2 3">
    <name type="scientific">Posidoniimonas corsicana</name>
    <dbReference type="NCBI Taxonomy" id="1938618"/>
    <lineage>
        <taxon>Bacteria</taxon>
        <taxon>Pseudomonadati</taxon>
        <taxon>Planctomycetota</taxon>
        <taxon>Planctomycetia</taxon>
        <taxon>Pirellulales</taxon>
        <taxon>Lacipirellulaceae</taxon>
        <taxon>Posidoniimonas</taxon>
    </lineage>
</organism>